<feature type="transmembrane region" description="Helical" evidence="1">
    <location>
        <begin position="6"/>
        <end position="25"/>
    </location>
</feature>
<evidence type="ECO:0000256" key="1">
    <source>
        <dbReference type="SAM" id="Phobius"/>
    </source>
</evidence>
<gene>
    <name evidence="2" type="ORF">P4S50_10325</name>
</gene>
<feature type="transmembrane region" description="Helical" evidence="1">
    <location>
        <begin position="128"/>
        <end position="146"/>
    </location>
</feature>
<keyword evidence="1" id="KW-1133">Transmembrane helix</keyword>
<keyword evidence="3" id="KW-1185">Reference proteome</keyword>
<reference evidence="2 3" key="1">
    <citation type="submission" date="2023-03" db="EMBL/GenBank/DDBJ databases">
        <title>Complete genome sequence of Tepidibacter sp. SWIR-1, isolated from a deep-sea hydrothermal vent.</title>
        <authorList>
            <person name="Li X."/>
        </authorList>
    </citation>
    <scope>NUCLEOTIDE SEQUENCE [LARGE SCALE GENOMIC DNA]</scope>
    <source>
        <strain evidence="2 3">SWIR-1</strain>
    </source>
</reference>
<keyword evidence="1" id="KW-0812">Transmembrane</keyword>
<accession>A0ABY8E7D1</accession>
<evidence type="ECO:0000313" key="2">
    <source>
        <dbReference type="EMBL" id="WFD08793.1"/>
    </source>
</evidence>
<dbReference type="Proteomes" id="UP001222800">
    <property type="component" value="Chromosome"/>
</dbReference>
<evidence type="ECO:0008006" key="4">
    <source>
        <dbReference type="Google" id="ProtNLM"/>
    </source>
</evidence>
<evidence type="ECO:0000313" key="3">
    <source>
        <dbReference type="Proteomes" id="UP001222800"/>
    </source>
</evidence>
<keyword evidence="1" id="KW-0472">Membrane</keyword>
<name>A0ABY8E7D1_9FIRM</name>
<dbReference type="RefSeq" id="WP_277730709.1">
    <property type="nucleotide sequence ID" value="NZ_CP120733.1"/>
</dbReference>
<proteinExistence type="predicted"/>
<protein>
    <recommendedName>
        <fullName evidence="4">DUF2953 domain-containing protein</fullName>
    </recommendedName>
</protein>
<dbReference type="EMBL" id="CP120733">
    <property type="protein sequence ID" value="WFD08793.1"/>
    <property type="molecule type" value="Genomic_DNA"/>
</dbReference>
<sequence length="199" mass="23230">MKIIVYIFLFLIFLGIIILTSNVKIRIKLIKNGQNDEIAFKIKGLFGIIKYEKKYSFLDLSVDEEGINLEAAQDTSTKGDLINSFKERLNNKEILKGFESFKKTLEYLLGKADIRKIKIDTYISNENVFLSIFLFNFTNIIFKYIYDKANIDDLKLNIKPGFNENVFKIYIITDFNLKVINSIRLFKEYRTFKINKGGA</sequence>
<organism evidence="2 3">
    <name type="scientific">Tepidibacter hydrothermalis</name>
    <dbReference type="NCBI Taxonomy" id="3036126"/>
    <lineage>
        <taxon>Bacteria</taxon>
        <taxon>Bacillati</taxon>
        <taxon>Bacillota</taxon>
        <taxon>Clostridia</taxon>
        <taxon>Peptostreptococcales</taxon>
        <taxon>Peptostreptococcaceae</taxon>
        <taxon>Tepidibacter</taxon>
    </lineage>
</organism>